<comment type="caution">
    <text evidence="2">The sequence shown here is derived from an EMBL/GenBank/DDBJ whole genome shotgun (WGS) entry which is preliminary data.</text>
</comment>
<accession>A0A8H7AP09</accession>
<reference evidence="2" key="1">
    <citation type="submission" date="2020-02" db="EMBL/GenBank/DDBJ databases">
        <authorList>
            <person name="Palmer J.M."/>
        </authorList>
    </citation>
    <scope>NUCLEOTIDE SEQUENCE</scope>
    <source>
        <strain evidence="2">EPUS1.4</strain>
        <tissue evidence="2">Thallus</tissue>
    </source>
</reference>
<evidence type="ECO:0000313" key="2">
    <source>
        <dbReference type="EMBL" id="KAF7510471.1"/>
    </source>
</evidence>
<dbReference type="EMBL" id="JAACFV010000029">
    <property type="protein sequence ID" value="KAF7510471.1"/>
    <property type="molecule type" value="Genomic_DNA"/>
</dbReference>
<keyword evidence="1" id="KW-0472">Membrane</keyword>
<dbReference type="AlphaFoldDB" id="A0A8H7AP09"/>
<dbReference type="Proteomes" id="UP000606974">
    <property type="component" value="Unassembled WGS sequence"/>
</dbReference>
<proteinExistence type="predicted"/>
<organism evidence="2 3">
    <name type="scientific">Endocarpon pusillum</name>
    <dbReference type="NCBI Taxonomy" id="364733"/>
    <lineage>
        <taxon>Eukaryota</taxon>
        <taxon>Fungi</taxon>
        <taxon>Dikarya</taxon>
        <taxon>Ascomycota</taxon>
        <taxon>Pezizomycotina</taxon>
        <taxon>Eurotiomycetes</taxon>
        <taxon>Chaetothyriomycetidae</taxon>
        <taxon>Verrucariales</taxon>
        <taxon>Verrucariaceae</taxon>
        <taxon>Endocarpon</taxon>
    </lineage>
</organism>
<evidence type="ECO:0000256" key="1">
    <source>
        <dbReference type="SAM" id="Phobius"/>
    </source>
</evidence>
<name>A0A8H7AP09_9EURO</name>
<keyword evidence="1" id="KW-1133">Transmembrane helix</keyword>
<feature type="transmembrane region" description="Helical" evidence="1">
    <location>
        <begin position="21"/>
        <end position="41"/>
    </location>
</feature>
<protein>
    <submittedName>
        <fullName evidence="2">Uncharacterized protein</fullName>
    </submittedName>
</protein>
<keyword evidence="3" id="KW-1185">Reference proteome</keyword>
<keyword evidence="1" id="KW-0812">Transmembrane</keyword>
<gene>
    <name evidence="2" type="ORF">GJ744_006317</name>
</gene>
<sequence>MTSPTKRRNLHDTYRIFVDTALTEMLFTLCHHFILALARFLSSLFSTIAPSNTQTMSQQTQLPNGDCRGIQELLQYLSQHLSLTETQDPTNQDCRG</sequence>
<evidence type="ECO:0000313" key="3">
    <source>
        <dbReference type="Proteomes" id="UP000606974"/>
    </source>
</evidence>